<evidence type="ECO:0000256" key="1">
    <source>
        <dbReference type="SAM" id="MobiDB-lite"/>
    </source>
</evidence>
<evidence type="ECO:0000313" key="3">
    <source>
        <dbReference type="EMBL" id="APX00335.1"/>
    </source>
</evidence>
<gene>
    <name evidence="3" type="ORF">CHINAEXTREME_21235</name>
</gene>
<dbReference type="Proteomes" id="UP000186547">
    <property type="component" value="Plasmid pHLAJ5II"/>
</dbReference>
<proteinExistence type="predicted"/>
<keyword evidence="2" id="KW-0812">Transmembrane</keyword>
<feature type="transmembrane region" description="Helical" evidence="2">
    <location>
        <begin position="106"/>
        <end position="125"/>
    </location>
</feature>
<organism evidence="3 4">
    <name type="scientific">Natronobacterium lacisalsi AJ5</name>
    <dbReference type="NCBI Taxonomy" id="358396"/>
    <lineage>
        <taxon>Archaea</taxon>
        <taxon>Methanobacteriati</taxon>
        <taxon>Methanobacteriota</taxon>
        <taxon>Stenosarchaea group</taxon>
        <taxon>Halobacteria</taxon>
        <taxon>Halobacteriales</taxon>
        <taxon>Natrialbaceae</taxon>
        <taxon>Natronobacterium</taxon>
    </lineage>
</organism>
<dbReference type="AlphaFoldDB" id="A0A1P8LX16"/>
<keyword evidence="2" id="KW-1133">Transmembrane helix</keyword>
<evidence type="ECO:0000256" key="2">
    <source>
        <dbReference type="SAM" id="Phobius"/>
    </source>
</evidence>
<feature type="region of interest" description="Disordered" evidence="1">
    <location>
        <begin position="1"/>
        <end position="59"/>
    </location>
</feature>
<reference evidence="3 4" key="1">
    <citation type="journal article" date="2011" name="J. Bacteriol.">
        <title>Genome sequence of Halobiforma lacisalsi AJ5, an extremely halophilic archaeon which harbors a bop gene.</title>
        <authorList>
            <person name="Jiang X."/>
            <person name="Wang S."/>
            <person name="Cheng H."/>
            <person name="Huo Y."/>
            <person name="Zhang X."/>
            <person name="Zhu X."/>
            <person name="Han X."/>
            <person name="Ni P."/>
            <person name="Wu M."/>
        </authorList>
    </citation>
    <scope>NUCLEOTIDE SEQUENCE [LARGE SCALE GENOMIC DNA]</scope>
    <source>
        <strain evidence="3 4">AJ5</strain>
        <plasmid evidence="4">phlaj5ii</plasmid>
    </source>
</reference>
<evidence type="ECO:0000313" key="4">
    <source>
        <dbReference type="Proteomes" id="UP000186547"/>
    </source>
</evidence>
<feature type="compositionally biased region" description="Basic and acidic residues" evidence="1">
    <location>
        <begin position="34"/>
        <end position="59"/>
    </location>
</feature>
<keyword evidence="3" id="KW-0614">Plasmid</keyword>
<dbReference type="EMBL" id="CP019287">
    <property type="protein sequence ID" value="APX00335.1"/>
    <property type="molecule type" value="Genomic_DNA"/>
</dbReference>
<accession>A0A1P8LX16</accession>
<sequence>MSTVISAEIPDSLENRLTERQEPDESRSAAIRRTLRDGTHAPELRRENHELREKLENRENQIEELRDELDEHRERDARTITVTHPAAVSLIGWFLLALTITAEPALPIAVIGAVAIVGAVALGVYRHTRGDSA</sequence>
<geneLocation type="plasmid" evidence="4">
    <name>phlaj5ii</name>
</geneLocation>
<keyword evidence="2" id="KW-0472">Membrane</keyword>
<protein>
    <submittedName>
        <fullName evidence="3">Uncharacterized protein</fullName>
    </submittedName>
</protein>
<dbReference type="GeneID" id="30923705"/>
<dbReference type="RefSeq" id="WP_004592270.1">
    <property type="nucleotide sequence ID" value="NZ_CP019287.1"/>
</dbReference>
<dbReference type="KEGG" id="hlc:CHINAEXTREME21235"/>
<feature type="compositionally biased region" description="Basic and acidic residues" evidence="1">
    <location>
        <begin position="13"/>
        <end position="27"/>
    </location>
</feature>
<name>A0A1P8LX16_NATLA</name>
<feature type="transmembrane region" description="Helical" evidence="2">
    <location>
        <begin position="82"/>
        <end position="100"/>
    </location>
</feature>